<dbReference type="PANTHER" id="PTHR47683:SF2">
    <property type="entry name" value="RNA-BINDING S4 DOMAIN-CONTAINING PROTEIN"/>
    <property type="match status" value="1"/>
</dbReference>
<dbReference type="InterPro" id="IPR020103">
    <property type="entry name" value="PsdUridine_synth_cat_dom_sf"/>
</dbReference>
<dbReference type="InterPro" id="IPR000748">
    <property type="entry name" value="PsdUridine_synth_RsuA/RluB/E/F"/>
</dbReference>
<dbReference type="NCBIfam" id="TIGR00093">
    <property type="entry name" value="pseudouridine synthase"/>
    <property type="match status" value="1"/>
</dbReference>
<sequence>MPSRPHRPRGTTVAEIRLQKVLAQAGLGSRRRCDDMIAQGRVEVNGEVIDVMGARVDPTTDVIRVNGKRIPAPSGHAYVLLNKPRGVVTSMADERGRPDLSTFVAGREDRLFHVGRLDTDTSGLLVLTNDGDLAHKLAHPSFEITKTYVALVDGTVPDSLAARLKAGIELDDGPAQVDRFQVKDRSRGRSLVELDIHMGRNRIVRRLLDAAGHPVRELTRTAFGPLHLGGLSVGAMRDLTRDELGALFDSVDER</sequence>
<dbReference type="EMBL" id="CP026952">
    <property type="protein sequence ID" value="AWB92481.1"/>
    <property type="molecule type" value="Genomic_DNA"/>
</dbReference>
<dbReference type="InterPro" id="IPR002942">
    <property type="entry name" value="S4_RNA-bd"/>
</dbReference>
<dbReference type="GO" id="GO:0120159">
    <property type="term" value="F:rRNA pseudouridine synthase activity"/>
    <property type="evidence" value="ECO:0007669"/>
    <property type="project" value="UniProtKB-ARBA"/>
</dbReference>
<comment type="catalytic activity">
    <reaction evidence="1">
        <text>a uridine in RNA = a pseudouridine in RNA</text>
        <dbReference type="Rhea" id="RHEA:48348"/>
        <dbReference type="Rhea" id="RHEA-COMP:12068"/>
        <dbReference type="Rhea" id="RHEA-COMP:12069"/>
        <dbReference type="ChEBI" id="CHEBI:65314"/>
        <dbReference type="ChEBI" id="CHEBI:65315"/>
    </reaction>
</comment>
<evidence type="ECO:0000256" key="3">
    <source>
        <dbReference type="ARBA" id="ARBA00023235"/>
    </source>
</evidence>
<dbReference type="EC" id="5.4.99.-" evidence="4"/>
<proteinExistence type="inferred from homology"/>
<evidence type="ECO:0000313" key="6">
    <source>
        <dbReference type="Proteomes" id="UP000244384"/>
    </source>
</evidence>
<dbReference type="Gene3D" id="3.30.2350.10">
    <property type="entry name" value="Pseudouridine synthase"/>
    <property type="match status" value="1"/>
</dbReference>
<dbReference type="GO" id="GO:0000455">
    <property type="term" value="P:enzyme-directed rRNA pseudouridine synthesis"/>
    <property type="evidence" value="ECO:0007669"/>
    <property type="project" value="UniProtKB-ARBA"/>
</dbReference>
<evidence type="ECO:0000256" key="2">
    <source>
        <dbReference type="ARBA" id="ARBA00008348"/>
    </source>
</evidence>
<keyword evidence="3 4" id="KW-0413">Isomerase</keyword>
<dbReference type="PANTHER" id="PTHR47683">
    <property type="entry name" value="PSEUDOURIDINE SYNTHASE FAMILY PROTEIN-RELATED"/>
    <property type="match status" value="1"/>
</dbReference>
<dbReference type="OrthoDB" id="9807213at2"/>
<dbReference type="Gene3D" id="3.10.290.10">
    <property type="entry name" value="RNA-binding S4 domain"/>
    <property type="match status" value="1"/>
</dbReference>
<dbReference type="InterPro" id="IPR018496">
    <property type="entry name" value="PsdUridine_synth_RsuA/RluB_CS"/>
</dbReference>
<evidence type="ECO:0000256" key="4">
    <source>
        <dbReference type="RuleBase" id="RU003887"/>
    </source>
</evidence>
<dbReference type="PROSITE" id="PS01149">
    <property type="entry name" value="PSI_RSU"/>
    <property type="match status" value="1"/>
</dbReference>
<dbReference type="CDD" id="cd02870">
    <property type="entry name" value="PseudoU_synth_RsuA_like"/>
    <property type="match status" value="1"/>
</dbReference>
<keyword evidence="6" id="KW-1185">Reference proteome</keyword>
<dbReference type="KEGG" id="aez:C3E78_09865"/>
<dbReference type="InterPro" id="IPR050343">
    <property type="entry name" value="RsuA_PseudoU_synthase"/>
</dbReference>
<accession>A0A2S0WME3</accession>
<evidence type="ECO:0000256" key="1">
    <source>
        <dbReference type="ARBA" id="ARBA00000073"/>
    </source>
</evidence>
<dbReference type="Pfam" id="PF00849">
    <property type="entry name" value="PseudoU_synth_2"/>
    <property type="match status" value="1"/>
</dbReference>
<protein>
    <recommendedName>
        <fullName evidence="4">Pseudouridine synthase</fullName>
        <ecNumber evidence="4">5.4.99.-</ecNumber>
    </recommendedName>
</protein>
<dbReference type="CDD" id="cd00165">
    <property type="entry name" value="S4"/>
    <property type="match status" value="1"/>
</dbReference>
<name>A0A2S0WME3_9ACTN</name>
<dbReference type="AlphaFoldDB" id="A0A2S0WME3"/>
<comment type="similarity">
    <text evidence="2 4">Belongs to the pseudouridine synthase RsuA family.</text>
</comment>
<evidence type="ECO:0000313" key="5">
    <source>
        <dbReference type="EMBL" id="AWB92481.1"/>
    </source>
</evidence>
<dbReference type="InterPro" id="IPR006145">
    <property type="entry name" value="PsdUridine_synth_RsuA/RluA"/>
</dbReference>
<dbReference type="SMART" id="SM00363">
    <property type="entry name" value="S4"/>
    <property type="match status" value="1"/>
</dbReference>
<gene>
    <name evidence="5" type="ORF">C3E78_09865</name>
</gene>
<dbReference type="GO" id="GO:0003723">
    <property type="term" value="F:RNA binding"/>
    <property type="evidence" value="ECO:0007669"/>
    <property type="project" value="InterPro"/>
</dbReference>
<dbReference type="PROSITE" id="PS50889">
    <property type="entry name" value="S4"/>
    <property type="match status" value="1"/>
</dbReference>
<reference evidence="6" key="1">
    <citation type="submission" date="2018-01" db="EMBL/GenBank/DDBJ databases">
        <authorList>
            <person name="Li J."/>
        </authorList>
    </citation>
    <scope>NUCLEOTIDE SEQUENCE [LARGE SCALE GENOMIC DNA]</scope>
    <source>
        <strain evidence="6">592</strain>
    </source>
</reference>
<dbReference type="SUPFAM" id="SSF55174">
    <property type="entry name" value="Alpha-L RNA-binding motif"/>
    <property type="match status" value="1"/>
</dbReference>
<accession>A0A5F2ENV8</accession>
<dbReference type="Pfam" id="PF01479">
    <property type="entry name" value="S4"/>
    <property type="match status" value="1"/>
</dbReference>
<organism evidence="5 6">
    <name type="scientific">Aeromicrobium chenweiae</name>
    <dbReference type="NCBI Taxonomy" id="2079793"/>
    <lineage>
        <taxon>Bacteria</taxon>
        <taxon>Bacillati</taxon>
        <taxon>Actinomycetota</taxon>
        <taxon>Actinomycetes</taxon>
        <taxon>Propionibacteriales</taxon>
        <taxon>Nocardioidaceae</taxon>
        <taxon>Aeromicrobium</taxon>
    </lineage>
</organism>
<dbReference type="SUPFAM" id="SSF55120">
    <property type="entry name" value="Pseudouridine synthase"/>
    <property type="match status" value="1"/>
</dbReference>
<dbReference type="Proteomes" id="UP000244384">
    <property type="component" value="Chromosome"/>
</dbReference>
<dbReference type="InterPro" id="IPR036986">
    <property type="entry name" value="S4_RNA-bd_sf"/>
</dbReference>
<dbReference type="FunFam" id="3.10.290.10:FF:000003">
    <property type="entry name" value="Pseudouridine synthase"/>
    <property type="match status" value="1"/>
</dbReference>